<dbReference type="Gene3D" id="3.30.420.40">
    <property type="match status" value="2"/>
</dbReference>
<evidence type="ECO:0000256" key="2">
    <source>
        <dbReference type="ARBA" id="ARBA00022679"/>
    </source>
</evidence>
<evidence type="ECO:0000313" key="8">
    <source>
        <dbReference type="Proteomes" id="UP001595868"/>
    </source>
</evidence>
<dbReference type="InterPro" id="IPR050406">
    <property type="entry name" value="FGGY_Carb_Kinase"/>
</dbReference>
<dbReference type="InterPro" id="IPR043129">
    <property type="entry name" value="ATPase_NBD"/>
</dbReference>
<comment type="caution">
    <text evidence="7">The sequence shown here is derived from an EMBL/GenBank/DDBJ whole genome shotgun (WGS) entry which is preliminary data.</text>
</comment>
<evidence type="ECO:0000256" key="3">
    <source>
        <dbReference type="ARBA" id="ARBA00022777"/>
    </source>
</evidence>
<comment type="similarity">
    <text evidence="1">Belongs to the FGGY kinase family.</text>
</comment>
<sequence length="466" mass="48785">MNILALDLGTSSVRGLVLDGDAVPRPGALARRKMTMSVGEDGAATLDGPGYLAALVECLDELAAGGHLDGVGLVAASAQWHSVVALGPDGAPRSPVLTWLDTRPAPLPGASGPADETAFHQRTGTWWHRFYWNMRLPWLRDRLGGGPVRYVGLAEYVFGALLHEAPMSVSQASATGMLDVRTLRWDDEACALAGVRDGELPVLAPAGWRGRLRPDVARRWPALADASWAPPIGDGAASNIGSQCVDENRAAVTVGTSAAVRLVQASPPGVALPPLPDELWRYRMDHERIVTGTAFSGGGNLYAWARRELRLPEGKELEQALARLPHGATPVRADPRLGGDRPPGLASAGSGQLSHLGFNTTAVEIFASLMEALCHQVARGLVKMESTVGHPVEVVLGGGAVAASQWWREAFLTVLAPRPVSYESNPEIGATGAALVAIGRLGGATGLQRVGPIDRPGSPTPAGSDG</sequence>
<dbReference type="RefSeq" id="WP_377544161.1">
    <property type="nucleotide sequence ID" value="NZ_JBHSBN010000005.1"/>
</dbReference>
<gene>
    <name evidence="7" type="ORF">ACFOX0_10610</name>
</gene>
<dbReference type="Proteomes" id="UP001595868">
    <property type="component" value="Unassembled WGS sequence"/>
</dbReference>
<dbReference type="PIRSF" id="PIRSF000538">
    <property type="entry name" value="GlpK"/>
    <property type="match status" value="1"/>
</dbReference>
<organism evidence="7 8">
    <name type="scientific">Micromonospora zhanjiangensis</name>
    <dbReference type="NCBI Taxonomy" id="1522057"/>
    <lineage>
        <taxon>Bacteria</taxon>
        <taxon>Bacillati</taxon>
        <taxon>Actinomycetota</taxon>
        <taxon>Actinomycetes</taxon>
        <taxon>Micromonosporales</taxon>
        <taxon>Micromonosporaceae</taxon>
        <taxon>Micromonospora</taxon>
    </lineage>
</organism>
<accession>A0ABV8KK68</accession>
<proteinExistence type="inferred from homology"/>
<dbReference type="InterPro" id="IPR000577">
    <property type="entry name" value="Carb_kinase_FGGY"/>
</dbReference>
<feature type="region of interest" description="Disordered" evidence="4">
    <location>
        <begin position="447"/>
        <end position="466"/>
    </location>
</feature>
<evidence type="ECO:0000259" key="5">
    <source>
        <dbReference type="Pfam" id="PF00370"/>
    </source>
</evidence>
<evidence type="ECO:0000256" key="1">
    <source>
        <dbReference type="ARBA" id="ARBA00009156"/>
    </source>
</evidence>
<keyword evidence="2" id="KW-0808">Transferase</keyword>
<feature type="domain" description="Carbohydrate kinase FGGY N-terminal" evidence="5">
    <location>
        <begin position="3"/>
        <end position="220"/>
    </location>
</feature>
<evidence type="ECO:0000259" key="6">
    <source>
        <dbReference type="Pfam" id="PF02782"/>
    </source>
</evidence>
<keyword evidence="3 7" id="KW-0418">Kinase</keyword>
<reference evidence="8" key="1">
    <citation type="journal article" date="2019" name="Int. J. Syst. Evol. Microbiol.">
        <title>The Global Catalogue of Microorganisms (GCM) 10K type strain sequencing project: providing services to taxonomists for standard genome sequencing and annotation.</title>
        <authorList>
            <consortium name="The Broad Institute Genomics Platform"/>
            <consortium name="The Broad Institute Genome Sequencing Center for Infectious Disease"/>
            <person name="Wu L."/>
            <person name="Ma J."/>
        </authorList>
    </citation>
    <scope>NUCLEOTIDE SEQUENCE [LARGE SCALE GENOMIC DNA]</scope>
    <source>
        <strain evidence="8">2902at01</strain>
    </source>
</reference>
<dbReference type="InterPro" id="IPR018484">
    <property type="entry name" value="FGGY_N"/>
</dbReference>
<dbReference type="Pfam" id="PF02782">
    <property type="entry name" value="FGGY_C"/>
    <property type="match status" value="1"/>
</dbReference>
<dbReference type="EMBL" id="JBHSBN010000005">
    <property type="protein sequence ID" value="MFC4106387.1"/>
    <property type="molecule type" value="Genomic_DNA"/>
</dbReference>
<dbReference type="Pfam" id="PF00370">
    <property type="entry name" value="FGGY_N"/>
    <property type="match status" value="1"/>
</dbReference>
<keyword evidence="8" id="KW-1185">Reference proteome</keyword>
<protein>
    <submittedName>
        <fullName evidence="7">FGGY family carbohydrate kinase</fullName>
    </submittedName>
</protein>
<dbReference type="SUPFAM" id="SSF53067">
    <property type="entry name" value="Actin-like ATPase domain"/>
    <property type="match status" value="2"/>
</dbReference>
<name>A0ABV8KK68_9ACTN</name>
<evidence type="ECO:0000313" key="7">
    <source>
        <dbReference type="EMBL" id="MFC4106387.1"/>
    </source>
</evidence>
<feature type="domain" description="Carbohydrate kinase FGGY C-terminal" evidence="6">
    <location>
        <begin position="251"/>
        <end position="437"/>
    </location>
</feature>
<dbReference type="InterPro" id="IPR018485">
    <property type="entry name" value="FGGY_C"/>
</dbReference>
<evidence type="ECO:0000256" key="4">
    <source>
        <dbReference type="SAM" id="MobiDB-lite"/>
    </source>
</evidence>
<feature type="region of interest" description="Disordered" evidence="4">
    <location>
        <begin position="328"/>
        <end position="351"/>
    </location>
</feature>
<dbReference type="GO" id="GO:0016301">
    <property type="term" value="F:kinase activity"/>
    <property type="evidence" value="ECO:0007669"/>
    <property type="project" value="UniProtKB-KW"/>
</dbReference>
<dbReference type="PANTHER" id="PTHR43095">
    <property type="entry name" value="SUGAR KINASE"/>
    <property type="match status" value="1"/>
</dbReference>
<dbReference type="PANTHER" id="PTHR43095:SF2">
    <property type="entry name" value="GLUCONOKINASE"/>
    <property type="match status" value="1"/>
</dbReference>